<reference evidence="8 9" key="1">
    <citation type="submission" date="2016-10" db="EMBL/GenBank/DDBJ databases">
        <authorList>
            <person name="de Groot N.N."/>
        </authorList>
    </citation>
    <scope>NUCLEOTIDE SEQUENCE [LARGE SCALE GENOMIC DNA]</scope>
    <source>
        <strain evidence="8 9">CGMCC 4.6533</strain>
    </source>
</reference>
<dbReference type="SUPFAM" id="SSF88946">
    <property type="entry name" value="Sigma2 domain of RNA polymerase sigma factors"/>
    <property type="match status" value="1"/>
</dbReference>
<evidence type="ECO:0000313" key="8">
    <source>
        <dbReference type="EMBL" id="SDK36561.1"/>
    </source>
</evidence>
<sequence>MRRPHCHMGMKDDVRQDVCALDESVSAEQRTLLGLAYRMLGSIHDAEDVVQEAYSRLYAMPEEARRDIRAPIAWLTRVVGRICLDQLTSARVRRERYVGEWIPEPLRDHGAWSSTRAGQADPADQVTLDESVSMGMLVILESVTPAERVAFVLHDVFGLPFTEIAEVAGRTPQACRQLAVSARRRLAEGRARPLAGVERHRHVVSAFKRACESGDFDDLVAVLDPGVSVHTDGGGKVRAGLRAVVGAAKVARLFAGLLRKQPGLEFAEESVNGRPGIVIRLHGATVAVVATEAGGDALTRIWVVVNPDKLHAWTGRY</sequence>
<dbReference type="GO" id="GO:0016987">
    <property type="term" value="F:sigma factor activity"/>
    <property type="evidence" value="ECO:0007669"/>
    <property type="project" value="UniProtKB-KW"/>
</dbReference>
<dbReference type="InterPro" id="IPR007627">
    <property type="entry name" value="RNA_pol_sigma70_r2"/>
</dbReference>
<keyword evidence="4" id="KW-0731">Sigma factor</keyword>
<accession>A0A1G9BAM0</accession>
<dbReference type="NCBIfam" id="NF007214">
    <property type="entry name" value="PRK09636.1"/>
    <property type="match status" value="1"/>
</dbReference>
<organism evidence="8 9">
    <name type="scientific">Nonomuraea jiangxiensis</name>
    <dbReference type="NCBI Taxonomy" id="633440"/>
    <lineage>
        <taxon>Bacteria</taxon>
        <taxon>Bacillati</taxon>
        <taxon>Actinomycetota</taxon>
        <taxon>Actinomycetes</taxon>
        <taxon>Streptosporangiales</taxon>
        <taxon>Streptosporangiaceae</taxon>
        <taxon>Nonomuraea</taxon>
    </lineage>
</organism>
<keyword evidence="5" id="KW-0804">Transcription</keyword>
<dbReference type="GO" id="GO:0006352">
    <property type="term" value="P:DNA-templated transcription initiation"/>
    <property type="evidence" value="ECO:0007669"/>
    <property type="project" value="InterPro"/>
</dbReference>
<evidence type="ECO:0000259" key="6">
    <source>
        <dbReference type="Pfam" id="PF04542"/>
    </source>
</evidence>
<dbReference type="GO" id="GO:0003677">
    <property type="term" value="F:DNA binding"/>
    <property type="evidence" value="ECO:0007669"/>
    <property type="project" value="InterPro"/>
</dbReference>
<dbReference type="InterPro" id="IPR013324">
    <property type="entry name" value="RNA_pol_sigma_r3/r4-like"/>
</dbReference>
<dbReference type="Gene3D" id="3.10.450.50">
    <property type="match status" value="1"/>
</dbReference>
<dbReference type="PANTHER" id="PTHR30173:SF43">
    <property type="entry name" value="ECF RNA POLYMERASE SIGMA FACTOR SIGI-RELATED"/>
    <property type="match status" value="1"/>
</dbReference>
<dbReference type="Pfam" id="PF04542">
    <property type="entry name" value="Sigma70_r2"/>
    <property type="match status" value="1"/>
</dbReference>
<dbReference type="SUPFAM" id="SSF88659">
    <property type="entry name" value="Sigma3 and sigma4 domains of RNA polymerase sigma factors"/>
    <property type="match status" value="1"/>
</dbReference>
<dbReference type="Proteomes" id="UP000199202">
    <property type="component" value="Unassembled WGS sequence"/>
</dbReference>
<feature type="domain" description="RNA polymerase sigma-70 region 2" evidence="6">
    <location>
        <begin position="26"/>
        <end position="91"/>
    </location>
</feature>
<proteinExistence type="inferred from homology"/>
<evidence type="ECO:0000313" key="9">
    <source>
        <dbReference type="Proteomes" id="UP000199202"/>
    </source>
</evidence>
<dbReference type="PANTHER" id="PTHR30173">
    <property type="entry name" value="SIGMA 19 FACTOR"/>
    <property type="match status" value="1"/>
</dbReference>
<comment type="subunit">
    <text evidence="2">Interacts transiently with the RNA polymerase catalytic core formed by RpoA, RpoB, RpoC and RpoZ (2 alpha, 1 beta, 1 beta' and 1 omega subunit) to form the RNA polymerase holoenzyme that can initiate transcription.</text>
</comment>
<dbReference type="InterPro" id="IPR013325">
    <property type="entry name" value="RNA_pol_sigma_r2"/>
</dbReference>
<evidence type="ECO:0000256" key="5">
    <source>
        <dbReference type="ARBA" id="ARBA00023163"/>
    </source>
</evidence>
<gene>
    <name evidence="8" type="ORF">SAMN05421869_115207</name>
</gene>
<dbReference type="InterPro" id="IPR013249">
    <property type="entry name" value="RNA_pol_sigma70_r4_t2"/>
</dbReference>
<dbReference type="EMBL" id="FNDJ01000015">
    <property type="protein sequence ID" value="SDK36561.1"/>
    <property type="molecule type" value="Genomic_DNA"/>
</dbReference>
<dbReference type="Pfam" id="PF08281">
    <property type="entry name" value="Sigma70_r4_2"/>
    <property type="match status" value="1"/>
</dbReference>
<dbReference type="InterPro" id="IPR032710">
    <property type="entry name" value="NTF2-like_dom_sf"/>
</dbReference>
<dbReference type="InterPro" id="IPR014284">
    <property type="entry name" value="RNA_pol_sigma-70_dom"/>
</dbReference>
<dbReference type="AlphaFoldDB" id="A0A1G9BAM0"/>
<name>A0A1G9BAM0_9ACTN</name>
<dbReference type="NCBIfam" id="TIGR02937">
    <property type="entry name" value="sigma70-ECF"/>
    <property type="match status" value="1"/>
</dbReference>
<evidence type="ECO:0000259" key="7">
    <source>
        <dbReference type="Pfam" id="PF08281"/>
    </source>
</evidence>
<evidence type="ECO:0000256" key="2">
    <source>
        <dbReference type="ARBA" id="ARBA00011344"/>
    </source>
</evidence>
<dbReference type="InterPro" id="IPR036388">
    <property type="entry name" value="WH-like_DNA-bd_sf"/>
</dbReference>
<dbReference type="Gene3D" id="1.10.10.10">
    <property type="entry name" value="Winged helix-like DNA-binding domain superfamily/Winged helix DNA-binding domain"/>
    <property type="match status" value="1"/>
</dbReference>
<keyword evidence="9" id="KW-1185">Reference proteome</keyword>
<evidence type="ECO:0000256" key="3">
    <source>
        <dbReference type="ARBA" id="ARBA00023015"/>
    </source>
</evidence>
<keyword evidence="3" id="KW-0805">Transcription regulation</keyword>
<dbReference type="STRING" id="633440.SAMN05421869_115207"/>
<evidence type="ECO:0000256" key="4">
    <source>
        <dbReference type="ARBA" id="ARBA00023082"/>
    </source>
</evidence>
<feature type="domain" description="RNA polymerase sigma factor 70 region 4 type 2" evidence="7">
    <location>
        <begin position="139"/>
        <end position="186"/>
    </location>
</feature>
<dbReference type="Gene3D" id="1.10.1740.10">
    <property type="match status" value="1"/>
</dbReference>
<comment type="similarity">
    <text evidence="1">Belongs to the sigma-70 factor family. ECF subfamily.</text>
</comment>
<protein>
    <submittedName>
        <fullName evidence="8">RNA polymerase sigma-70 factor, ECF subfamily</fullName>
    </submittedName>
</protein>
<dbReference type="SUPFAM" id="SSF54427">
    <property type="entry name" value="NTF2-like"/>
    <property type="match status" value="1"/>
</dbReference>
<evidence type="ECO:0000256" key="1">
    <source>
        <dbReference type="ARBA" id="ARBA00010641"/>
    </source>
</evidence>
<dbReference type="InterPro" id="IPR052704">
    <property type="entry name" value="ECF_Sigma-70_Domain"/>
</dbReference>